<dbReference type="SMART" id="SM00906">
    <property type="entry name" value="Fungal_trans"/>
    <property type="match status" value="1"/>
</dbReference>
<keyword evidence="3" id="KW-0805">Transcription regulation</keyword>
<dbReference type="OrthoDB" id="5370478at2759"/>
<dbReference type="AlphaFoldDB" id="A0A6A6RNN4"/>
<dbReference type="EMBL" id="MU006795">
    <property type="protein sequence ID" value="KAF2637139.1"/>
    <property type="molecule type" value="Genomic_DNA"/>
</dbReference>
<reference evidence="8" key="1">
    <citation type="journal article" date="2020" name="Stud. Mycol.">
        <title>101 Dothideomycetes genomes: a test case for predicting lifestyles and emergence of pathogens.</title>
        <authorList>
            <person name="Haridas S."/>
            <person name="Albert R."/>
            <person name="Binder M."/>
            <person name="Bloem J."/>
            <person name="Labutti K."/>
            <person name="Salamov A."/>
            <person name="Andreopoulos B."/>
            <person name="Baker S."/>
            <person name="Barry K."/>
            <person name="Bills G."/>
            <person name="Bluhm B."/>
            <person name="Cannon C."/>
            <person name="Castanera R."/>
            <person name="Culley D."/>
            <person name="Daum C."/>
            <person name="Ezra D."/>
            <person name="Gonzalez J."/>
            <person name="Henrissat B."/>
            <person name="Kuo A."/>
            <person name="Liang C."/>
            <person name="Lipzen A."/>
            <person name="Lutzoni F."/>
            <person name="Magnuson J."/>
            <person name="Mondo S."/>
            <person name="Nolan M."/>
            <person name="Ohm R."/>
            <person name="Pangilinan J."/>
            <person name="Park H.-J."/>
            <person name="Ramirez L."/>
            <person name="Alfaro M."/>
            <person name="Sun H."/>
            <person name="Tritt A."/>
            <person name="Yoshinaga Y."/>
            <person name="Zwiers L.-H."/>
            <person name="Turgeon B."/>
            <person name="Goodwin S."/>
            <person name="Spatafora J."/>
            <person name="Crous P."/>
            <person name="Grigoriev I."/>
        </authorList>
    </citation>
    <scope>NUCLEOTIDE SEQUENCE</scope>
    <source>
        <strain evidence="8">CBS 473.64</strain>
    </source>
</reference>
<protein>
    <recommendedName>
        <fullName evidence="7">Xylanolytic transcriptional activator regulatory domain-containing protein</fullName>
    </recommendedName>
</protein>
<keyword evidence="5" id="KW-0539">Nucleus</keyword>
<feature type="region of interest" description="Disordered" evidence="6">
    <location>
        <begin position="550"/>
        <end position="570"/>
    </location>
</feature>
<comment type="subcellular location">
    <subcellularLocation>
        <location evidence="1">Nucleus</location>
    </subcellularLocation>
</comment>
<feature type="compositionally biased region" description="Polar residues" evidence="6">
    <location>
        <begin position="682"/>
        <end position="693"/>
    </location>
</feature>
<dbReference type="PANTHER" id="PTHR47338">
    <property type="entry name" value="ZN(II)2CYS6 TRANSCRIPTION FACTOR (EUROFUNG)-RELATED"/>
    <property type="match status" value="1"/>
</dbReference>
<evidence type="ECO:0000256" key="4">
    <source>
        <dbReference type="ARBA" id="ARBA00023163"/>
    </source>
</evidence>
<dbReference type="InterPro" id="IPR007219">
    <property type="entry name" value="XnlR_reg_dom"/>
</dbReference>
<evidence type="ECO:0000313" key="8">
    <source>
        <dbReference type="EMBL" id="KAF2637139.1"/>
    </source>
</evidence>
<keyword evidence="9" id="KW-1185">Reference proteome</keyword>
<evidence type="ECO:0000313" key="9">
    <source>
        <dbReference type="Proteomes" id="UP000799753"/>
    </source>
</evidence>
<keyword evidence="2" id="KW-0479">Metal-binding</keyword>
<gene>
    <name evidence="8" type="ORF">P280DRAFT_139703</name>
</gene>
<organism evidence="8 9">
    <name type="scientific">Massarina eburnea CBS 473.64</name>
    <dbReference type="NCBI Taxonomy" id="1395130"/>
    <lineage>
        <taxon>Eukaryota</taxon>
        <taxon>Fungi</taxon>
        <taxon>Dikarya</taxon>
        <taxon>Ascomycota</taxon>
        <taxon>Pezizomycotina</taxon>
        <taxon>Dothideomycetes</taxon>
        <taxon>Pleosporomycetidae</taxon>
        <taxon>Pleosporales</taxon>
        <taxon>Massarineae</taxon>
        <taxon>Massarinaceae</taxon>
        <taxon>Massarina</taxon>
    </lineage>
</organism>
<evidence type="ECO:0000259" key="7">
    <source>
        <dbReference type="SMART" id="SM00906"/>
    </source>
</evidence>
<dbReference type="GO" id="GO:0003677">
    <property type="term" value="F:DNA binding"/>
    <property type="evidence" value="ECO:0007669"/>
    <property type="project" value="InterPro"/>
</dbReference>
<feature type="domain" description="Xylanolytic transcriptional activator regulatory" evidence="7">
    <location>
        <begin position="156"/>
        <end position="247"/>
    </location>
</feature>
<evidence type="ECO:0000256" key="5">
    <source>
        <dbReference type="ARBA" id="ARBA00023242"/>
    </source>
</evidence>
<feature type="compositionally biased region" description="Basic and acidic residues" evidence="6">
    <location>
        <begin position="583"/>
        <end position="597"/>
    </location>
</feature>
<dbReference type="InterPro" id="IPR050815">
    <property type="entry name" value="TF_fung"/>
</dbReference>
<name>A0A6A6RNN4_9PLEO</name>
<proteinExistence type="predicted"/>
<feature type="region of interest" description="Disordered" evidence="6">
    <location>
        <begin position="583"/>
        <end position="698"/>
    </location>
</feature>
<evidence type="ECO:0000256" key="3">
    <source>
        <dbReference type="ARBA" id="ARBA00023015"/>
    </source>
</evidence>
<evidence type="ECO:0000256" key="6">
    <source>
        <dbReference type="SAM" id="MobiDB-lite"/>
    </source>
</evidence>
<feature type="compositionally biased region" description="Polar residues" evidence="6">
    <location>
        <begin position="554"/>
        <end position="565"/>
    </location>
</feature>
<dbReference type="GO" id="GO:0006351">
    <property type="term" value="P:DNA-templated transcription"/>
    <property type="evidence" value="ECO:0007669"/>
    <property type="project" value="InterPro"/>
</dbReference>
<dbReference type="Proteomes" id="UP000799753">
    <property type="component" value="Unassembled WGS sequence"/>
</dbReference>
<dbReference type="GO" id="GO:0000981">
    <property type="term" value="F:DNA-binding transcription factor activity, RNA polymerase II-specific"/>
    <property type="evidence" value="ECO:0007669"/>
    <property type="project" value="InterPro"/>
</dbReference>
<dbReference type="Pfam" id="PF04082">
    <property type="entry name" value="Fungal_trans"/>
    <property type="match status" value="1"/>
</dbReference>
<dbReference type="GO" id="GO:0008270">
    <property type="term" value="F:zinc ion binding"/>
    <property type="evidence" value="ECO:0007669"/>
    <property type="project" value="InterPro"/>
</dbReference>
<dbReference type="PANTHER" id="PTHR47338:SF5">
    <property type="entry name" value="ZN(II)2CYS6 TRANSCRIPTION FACTOR (EUROFUNG)"/>
    <property type="match status" value="1"/>
</dbReference>
<accession>A0A6A6RNN4</accession>
<keyword evidence="4" id="KW-0804">Transcription</keyword>
<sequence length="777" mass="88977">MPRKRLKKSTPAMLAPKEKVSKGEELLNREMITTQLLDELWVIFQQHFLTDLSFLHPVNFPAQLKQVHSVPLEDSFACILLAFLALTTPFHDNFVQRIWPKYAGSSTPIAVSKRFADAARNRLNDTDAVDCPTLETTQSLLMLALHEWRCTQGKKCFVTVGKALSGAMMLGLFRQQDLDTRKYMPPREVNTATDKTPEELFIEAETRRRTFWSLYILDTYVSSGRDRNWRIKLEEIHVQLPCSEDSFTFGQPTRTRRLREDDRTFQARRDQYYESKQRENGHNRPWNNVVSKHEIEWEDAQEGLAWFIRALSVFREVSDWTCNVTRRNDDKVPWDPESDFAKLDAALEELKRNLPMSLTLDPKRTNGQIASRKYRPYVLLHSVFAICDMALHREYLPLLPCYESKPNGPIDGDISPALQKPPPSKKYPGRNWYEESAEKCFKAAREFFDLMCTCQESNTLVETPMAGFSLFYVLQIMLWCRFFPYMDQGKHICTDENNGPYPQLVRNFKRAWGLMTHMEPRMVMSNFWCTHLYKYWMVLKRGKKAYKAACGESPASNSSGSTENRPNGLDEWLPVEKDLKEFGDPQQDEHASKKVAEIDMPEVDEGSQMNSPRPVKSEDGDTPHGTPQGDDLPPPWISVNSHHAAKADETHPPKPTSSHSNSTHGGLPEYSYPTYAPLANGAHQTNASTQHGLSDSRPVYPSSHTYASQSLAVPVPTQEVWQQEYGSLGFPNNEYWQSFATGNEDAHQTMALQLPFVPPPWHGSENSNLYNSGNNYG</sequence>
<dbReference type="GO" id="GO:0005634">
    <property type="term" value="C:nucleus"/>
    <property type="evidence" value="ECO:0007669"/>
    <property type="project" value="UniProtKB-SubCell"/>
</dbReference>
<evidence type="ECO:0000256" key="1">
    <source>
        <dbReference type="ARBA" id="ARBA00004123"/>
    </source>
</evidence>
<dbReference type="CDD" id="cd12148">
    <property type="entry name" value="fungal_TF_MHR"/>
    <property type="match status" value="1"/>
</dbReference>
<evidence type="ECO:0000256" key="2">
    <source>
        <dbReference type="ARBA" id="ARBA00022723"/>
    </source>
</evidence>